<evidence type="ECO:0000256" key="9">
    <source>
        <dbReference type="ARBA" id="ARBA00023242"/>
    </source>
</evidence>
<dbReference type="AlphaFoldDB" id="A0A3M6VZF2"/>
<feature type="compositionally biased region" description="Polar residues" evidence="11">
    <location>
        <begin position="335"/>
        <end position="344"/>
    </location>
</feature>
<dbReference type="PROSITE" id="PS00028">
    <property type="entry name" value="ZINC_FINGER_C2H2_1"/>
    <property type="match status" value="1"/>
</dbReference>
<dbReference type="VEuPathDB" id="FungiDB:BTJ68_08883"/>
<dbReference type="Proteomes" id="UP000281245">
    <property type="component" value="Unassembled WGS sequence"/>
</dbReference>
<feature type="region of interest" description="Disordered" evidence="11">
    <location>
        <begin position="99"/>
        <end position="121"/>
    </location>
</feature>
<evidence type="ECO:0000256" key="4">
    <source>
        <dbReference type="ARBA" id="ARBA00022771"/>
    </source>
</evidence>
<dbReference type="InterPro" id="IPR013087">
    <property type="entry name" value="Znf_C2H2_type"/>
</dbReference>
<feature type="compositionally biased region" description="Low complexity" evidence="11">
    <location>
        <begin position="276"/>
        <end position="293"/>
    </location>
</feature>
<dbReference type="Pfam" id="PF00096">
    <property type="entry name" value="zf-C2H2"/>
    <property type="match status" value="2"/>
</dbReference>
<name>A0A3M6VZF2_HORWE</name>
<comment type="caution">
    <text evidence="13">The sequence shown here is derived from an EMBL/GenBank/DDBJ whole genome shotgun (WGS) entry which is preliminary data.</text>
</comment>
<feature type="domain" description="C2H2-type" evidence="12">
    <location>
        <begin position="543"/>
        <end position="570"/>
    </location>
</feature>
<dbReference type="FunFam" id="3.30.160.60:FF:000630">
    <property type="entry name" value="Zinc finger protein 180"/>
    <property type="match status" value="1"/>
</dbReference>
<keyword evidence="9" id="KW-0539">Nucleus</keyword>
<evidence type="ECO:0000256" key="2">
    <source>
        <dbReference type="ARBA" id="ARBA00022723"/>
    </source>
</evidence>
<dbReference type="EMBL" id="QWIJ01002875">
    <property type="protein sequence ID" value="RMX71310.1"/>
    <property type="molecule type" value="Genomic_DNA"/>
</dbReference>
<keyword evidence="2" id="KW-0479">Metal-binding</keyword>
<proteinExistence type="predicted"/>
<dbReference type="OrthoDB" id="8922241at2759"/>
<accession>A0A3M6VZF2</accession>
<dbReference type="SUPFAM" id="SSF57667">
    <property type="entry name" value="beta-beta-alpha zinc fingers"/>
    <property type="match status" value="1"/>
</dbReference>
<evidence type="ECO:0000256" key="6">
    <source>
        <dbReference type="ARBA" id="ARBA00023015"/>
    </source>
</evidence>
<dbReference type="GO" id="GO:0043565">
    <property type="term" value="F:sequence-specific DNA binding"/>
    <property type="evidence" value="ECO:0007669"/>
    <property type="project" value="TreeGrafter"/>
</dbReference>
<evidence type="ECO:0000259" key="12">
    <source>
        <dbReference type="PROSITE" id="PS50157"/>
    </source>
</evidence>
<dbReference type="GO" id="GO:0005634">
    <property type="term" value="C:nucleus"/>
    <property type="evidence" value="ECO:0007669"/>
    <property type="project" value="UniProtKB-SubCell"/>
</dbReference>
<evidence type="ECO:0000256" key="8">
    <source>
        <dbReference type="ARBA" id="ARBA00023163"/>
    </source>
</evidence>
<keyword evidence="8" id="KW-0804">Transcription</keyword>
<evidence type="ECO:0000256" key="5">
    <source>
        <dbReference type="ARBA" id="ARBA00022833"/>
    </source>
</evidence>
<evidence type="ECO:0000256" key="11">
    <source>
        <dbReference type="SAM" id="MobiDB-lite"/>
    </source>
</evidence>
<evidence type="ECO:0000256" key="7">
    <source>
        <dbReference type="ARBA" id="ARBA00023125"/>
    </source>
</evidence>
<keyword evidence="7" id="KW-0238">DNA-binding</keyword>
<evidence type="ECO:0000256" key="1">
    <source>
        <dbReference type="ARBA" id="ARBA00004123"/>
    </source>
</evidence>
<feature type="compositionally biased region" description="Polar residues" evidence="11">
    <location>
        <begin position="312"/>
        <end position="326"/>
    </location>
</feature>
<dbReference type="PANTHER" id="PTHR24408">
    <property type="entry name" value="ZINC FINGER PROTEIN"/>
    <property type="match status" value="1"/>
</dbReference>
<dbReference type="GO" id="GO:0008270">
    <property type="term" value="F:zinc ion binding"/>
    <property type="evidence" value="ECO:0007669"/>
    <property type="project" value="UniProtKB-KW"/>
</dbReference>
<feature type="domain" description="C2H2-type" evidence="12">
    <location>
        <begin position="571"/>
        <end position="604"/>
    </location>
</feature>
<feature type="compositionally biased region" description="Low complexity" evidence="11">
    <location>
        <begin position="43"/>
        <end position="57"/>
    </location>
</feature>
<dbReference type="PROSITE" id="PS50157">
    <property type="entry name" value="ZINC_FINGER_C2H2_2"/>
    <property type="match status" value="2"/>
</dbReference>
<keyword evidence="4 10" id="KW-0863">Zinc-finger</keyword>
<evidence type="ECO:0000313" key="14">
    <source>
        <dbReference type="Proteomes" id="UP000281245"/>
    </source>
</evidence>
<protein>
    <recommendedName>
        <fullName evidence="12">C2H2-type domain-containing protein</fullName>
    </recommendedName>
</protein>
<feature type="non-terminal residue" evidence="13">
    <location>
        <position position="1"/>
    </location>
</feature>
<dbReference type="SMART" id="SM00355">
    <property type="entry name" value="ZnF_C2H2"/>
    <property type="match status" value="2"/>
</dbReference>
<feature type="region of interest" description="Disordered" evidence="11">
    <location>
        <begin position="264"/>
        <end position="297"/>
    </location>
</feature>
<dbReference type="PANTHER" id="PTHR24408:SF58">
    <property type="entry name" value="TRANSCRIPTION FACTOR (TFIIIA), PUTATIVE (AFU_ORTHOLOGUE AFUA_1G05150)-RELATED"/>
    <property type="match status" value="1"/>
</dbReference>
<evidence type="ECO:0000313" key="13">
    <source>
        <dbReference type="EMBL" id="RMX71310.1"/>
    </source>
</evidence>
<keyword evidence="3" id="KW-0677">Repeat</keyword>
<sequence length="629" mass="66338">LSSFGTSDIITHKEIKGRAANFAVSRNACATQHLHDDRPGLEDLALPSGPAAASGSDCTLSRHLPSSQESGRRRRTPGTNPFAICSQSFWRDLHRTLSHATESAASHPGHHPPRSPDSRQHSKCLVAGLSTKTADSLLPFVASICTPPGHPWANEKLYSTPYQSTFVQPLPTPPAEGRPPLSSYDQHSSAVAAGIAYRPSMVPEQDLMVAHNSFTSRRPNASHLPNFELPPPQGVASAQKYPGSYLGSTQSAIPAATLTSVGNLLTPPGNTSTDGISPVSSSATTGSSISNSNPITPFAPPPMAYQTANPATASYSFHPTPTTQYPPSDRPLFSPSLNSVVRGNSSPSTGGGLPPPPMELPQYQQSVSMSAPSLPTLHNQQSMVSNGMMGGHNPVSAAVTQPSPVHAQEAVSRPPPTPSYYGSQPSSTPQQSHFQYPTGPSPVQQSPISAGGPLTKMSPIGTQGHVPSLHQPLPPSYHSQRPYSYPHGGPVLSNVGNPNGGLALVGGLPHGMMGGGFNSGTAAMMHQYHTHPSHSSPQNDRPFRCDQCPQSFNRNHDLKRHKRIHLAVKPFPCGHCDKSFSRKDALKRHILVKGCGKAHATSEVKEVDGSISPKSESVDTSPVAVAASA</sequence>
<keyword evidence="5" id="KW-0862">Zinc</keyword>
<feature type="compositionally biased region" description="Polar residues" evidence="11">
    <location>
        <begin position="362"/>
        <end position="385"/>
    </location>
</feature>
<organism evidence="13 14">
    <name type="scientific">Hortaea werneckii</name>
    <name type="common">Black yeast</name>
    <name type="synonym">Cladosporium werneckii</name>
    <dbReference type="NCBI Taxonomy" id="91943"/>
    <lineage>
        <taxon>Eukaryota</taxon>
        <taxon>Fungi</taxon>
        <taxon>Dikarya</taxon>
        <taxon>Ascomycota</taxon>
        <taxon>Pezizomycotina</taxon>
        <taxon>Dothideomycetes</taxon>
        <taxon>Dothideomycetidae</taxon>
        <taxon>Mycosphaerellales</taxon>
        <taxon>Teratosphaeriaceae</taxon>
        <taxon>Hortaea</taxon>
    </lineage>
</organism>
<evidence type="ECO:0000256" key="10">
    <source>
        <dbReference type="PROSITE-ProRule" id="PRU00042"/>
    </source>
</evidence>
<dbReference type="FunFam" id="3.30.160.60:FF:000646">
    <property type="entry name" value="Myeloid zinc finger 1"/>
    <property type="match status" value="1"/>
</dbReference>
<comment type="subcellular location">
    <subcellularLocation>
        <location evidence="1">Nucleus</location>
    </subcellularLocation>
</comment>
<evidence type="ECO:0000256" key="3">
    <source>
        <dbReference type="ARBA" id="ARBA00022737"/>
    </source>
</evidence>
<feature type="region of interest" description="Disordered" evidence="11">
    <location>
        <begin position="312"/>
        <end position="489"/>
    </location>
</feature>
<reference evidence="13 14" key="1">
    <citation type="journal article" date="2018" name="BMC Genomics">
        <title>Genomic evidence for intraspecific hybridization in a clonal and extremely halotolerant yeast.</title>
        <authorList>
            <person name="Gostincar C."/>
            <person name="Stajich J.E."/>
            <person name="Zupancic J."/>
            <person name="Zalar P."/>
            <person name="Gunde-Cimerman N."/>
        </authorList>
    </citation>
    <scope>NUCLEOTIDE SEQUENCE [LARGE SCALE GENOMIC DNA]</scope>
    <source>
        <strain evidence="13 14">EXF-6656</strain>
    </source>
</reference>
<dbReference type="GO" id="GO:0000981">
    <property type="term" value="F:DNA-binding transcription factor activity, RNA polymerase II-specific"/>
    <property type="evidence" value="ECO:0007669"/>
    <property type="project" value="TreeGrafter"/>
</dbReference>
<dbReference type="InterPro" id="IPR036236">
    <property type="entry name" value="Znf_C2H2_sf"/>
</dbReference>
<dbReference type="Gene3D" id="3.30.160.60">
    <property type="entry name" value="Classic Zinc Finger"/>
    <property type="match status" value="2"/>
</dbReference>
<feature type="region of interest" description="Disordered" evidence="11">
    <location>
        <begin position="602"/>
        <end position="629"/>
    </location>
</feature>
<keyword evidence="6" id="KW-0805">Transcription regulation</keyword>
<gene>
    <name evidence="13" type="ORF">D0869_15765</name>
</gene>
<feature type="region of interest" description="Disordered" evidence="11">
    <location>
        <begin position="38"/>
        <end position="80"/>
    </location>
</feature>
<feature type="compositionally biased region" description="Polar residues" evidence="11">
    <location>
        <begin position="420"/>
        <end position="435"/>
    </location>
</feature>
<feature type="compositionally biased region" description="Polar residues" evidence="11">
    <location>
        <begin position="264"/>
        <end position="275"/>
    </location>
</feature>